<dbReference type="SUPFAM" id="SSF57701">
    <property type="entry name" value="Zn2/Cys6 DNA-binding domain"/>
    <property type="match status" value="1"/>
</dbReference>
<evidence type="ECO:0000313" key="5">
    <source>
        <dbReference type="Proteomes" id="UP000095085"/>
    </source>
</evidence>
<evidence type="ECO:0000259" key="3">
    <source>
        <dbReference type="PROSITE" id="PS50048"/>
    </source>
</evidence>
<protein>
    <recommendedName>
        <fullName evidence="3">Zn(2)-C6 fungal-type domain-containing protein</fullName>
    </recommendedName>
</protein>
<name>A0A1E4REW0_9ASCO</name>
<dbReference type="RefSeq" id="XP_020074859.1">
    <property type="nucleotide sequence ID" value="XM_020223704.1"/>
</dbReference>
<dbReference type="GO" id="GO:0006351">
    <property type="term" value="P:DNA-templated transcription"/>
    <property type="evidence" value="ECO:0007669"/>
    <property type="project" value="InterPro"/>
</dbReference>
<dbReference type="EMBL" id="KV454544">
    <property type="protein sequence ID" value="ODV65792.1"/>
    <property type="molecule type" value="Genomic_DNA"/>
</dbReference>
<dbReference type="AlphaFoldDB" id="A0A1E4REW0"/>
<reference evidence="5" key="1">
    <citation type="submission" date="2016-05" db="EMBL/GenBank/DDBJ databases">
        <title>Comparative genomics of biotechnologically important yeasts.</title>
        <authorList>
            <consortium name="DOE Joint Genome Institute"/>
            <person name="Riley R."/>
            <person name="Haridas S."/>
            <person name="Wolfe K.H."/>
            <person name="Lopes M.R."/>
            <person name="Hittinger C.T."/>
            <person name="Goker M."/>
            <person name="Salamov A."/>
            <person name="Wisecaver J."/>
            <person name="Long T.M."/>
            <person name="Aerts A.L."/>
            <person name="Barry K."/>
            <person name="Choi C."/>
            <person name="Clum A."/>
            <person name="Coughlan A.Y."/>
            <person name="Deshpande S."/>
            <person name="Douglass A.P."/>
            <person name="Hanson S.J."/>
            <person name="Klenk H.-P."/>
            <person name="Labutti K."/>
            <person name="Lapidus A."/>
            <person name="Lindquist E."/>
            <person name="Lipzen A."/>
            <person name="Meier-Kolthoff J.P."/>
            <person name="Ohm R.A."/>
            <person name="Otillar R.P."/>
            <person name="Pangilinan J."/>
            <person name="Peng Y."/>
            <person name="Rokas A."/>
            <person name="Rosa C.A."/>
            <person name="Scheuner C."/>
            <person name="Sibirny A.A."/>
            <person name="Slot J.C."/>
            <person name="Stielow J.B."/>
            <person name="Sun H."/>
            <person name="Kurtzman C.P."/>
            <person name="Blackwell M."/>
            <person name="Grigoriev I.V."/>
            <person name="Jeffries T.W."/>
        </authorList>
    </citation>
    <scope>NUCLEOTIDE SEQUENCE [LARGE SCALE GENOMIC DNA]</scope>
    <source>
        <strain evidence="5">NRRL Y-1933</strain>
    </source>
</reference>
<dbReference type="GO" id="GO:0008270">
    <property type="term" value="F:zinc ion binding"/>
    <property type="evidence" value="ECO:0007669"/>
    <property type="project" value="InterPro"/>
</dbReference>
<sequence length="499" mass="57512">MSNARTRLTWACLRCKKKKVSCDSGRPSCSRCEKQNTPCIYLQDKRIDKKSSSQKNKKRVNVPEKAQTEIPVSSELPKSYLRPDNSTVDFNFDKFMGYWNSDCLEIEEDTINHSLLPDFDINQFLKYLDDDASPIIDPVKVEQSPHIDLIESVFQNKTHPPPGIVKQYIIDIDHMYYGEKKDLPKDAIFLLSTILCLGALTLAKRDLLAQKIRPNEITVSDAFTHYQKAKSYLTDILENPSINGFLGLVLMANFMTLMLSLEGQMFLCFNALQIAVSLGLNIQPFEGEGDNHIILFWSLWCSSCMLAGFHGRQSPLNISDIKVSRPIDLLSIENYGNWGGTMFNARIDFAQAFSLAHQVSKLGPGQEFDALATFVNNLSNHLENLKSIPSADFDLYNRRIFYFKELECWRAQTIMLLYSDQLVRGRSLNSVLEAQRIIRDLWFYYTYDFPENQERLISYLDWNFSYPFRTASLTVWIACVIIHRYKQSVPYLEHENINP</sequence>
<dbReference type="CDD" id="cd12148">
    <property type="entry name" value="fungal_TF_MHR"/>
    <property type="match status" value="1"/>
</dbReference>
<dbReference type="InterPro" id="IPR036864">
    <property type="entry name" value="Zn2-C6_fun-type_DNA-bd_sf"/>
</dbReference>
<dbReference type="GO" id="GO:0000981">
    <property type="term" value="F:DNA-binding transcription factor activity, RNA polymerase II-specific"/>
    <property type="evidence" value="ECO:0007669"/>
    <property type="project" value="InterPro"/>
</dbReference>
<dbReference type="GO" id="GO:0003677">
    <property type="term" value="F:DNA binding"/>
    <property type="evidence" value="ECO:0007669"/>
    <property type="project" value="InterPro"/>
</dbReference>
<dbReference type="OrthoDB" id="5600212at2759"/>
<dbReference type="InterPro" id="IPR007219">
    <property type="entry name" value="XnlR_reg_dom"/>
</dbReference>
<dbReference type="Pfam" id="PF04082">
    <property type="entry name" value="Fungal_trans"/>
    <property type="match status" value="1"/>
</dbReference>
<dbReference type="CDD" id="cd00067">
    <property type="entry name" value="GAL4"/>
    <property type="match status" value="1"/>
</dbReference>
<gene>
    <name evidence="4" type="ORF">HYPBUDRAFT_7952</name>
</gene>
<dbReference type="InterPro" id="IPR001138">
    <property type="entry name" value="Zn2Cys6_DnaBD"/>
</dbReference>
<proteinExistence type="predicted"/>
<organism evidence="4 5">
    <name type="scientific">Hyphopichia burtonii NRRL Y-1933</name>
    <dbReference type="NCBI Taxonomy" id="984485"/>
    <lineage>
        <taxon>Eukaryota</taxon>
        <taxon>Fungi</taxon>
        <taxon>Dikarya</taxon>
        <taxon>Ascomycota</taxon>
        <taxon>Saccharomycotina</taxon>
        <taxon>Pichiomycetes</taxon>
        <taxon>Debaryomycetaceae</taxon>
        <taxon>Hyphopichia</taxon>
    </lineage>
</organism>
<dbReference type="Gene3D" id="4.10.240.10">
    <property type="entry name" value="Zn(2)-C6 fungal-type DNA-binding domain"/>
    <property type="match status" value="1"/>
</dbReference>
<keyword evidence="5" id="KW-1185">Reference proteome</keyword>
<dbReference type="PANTHER" id="PTHR46910:SF9">
    <property type="entry name" value="MISCELLANEOUS ZN(II)2CYS6 TRANSCRIPTION FACTOR (EUROFUNG)"/>
    <property type="match status" value="1"/>
</dbReference>
<dbReference type="PROSITE" id="PS50048">
    <property type="entry name" value="ZN2_CY6_FUNGAL_2"/>
    <property type="match status" value="1"/>
</dbReference>
<evidence type="ECO:0000256" key="1">
    <source>
        <dbReference type="ARBA" id="ARBA00022723"/>
    </source>
</evidence>
<dbReference type="PANTHER" id="PTHR46910">
    <property type="entry name" value="TRANSCRIPTION FACTOR PDR1"/>
    <property type="match status" value="1"/>
</dbReference>
<keyword evidence="1" id="KW-0479">Metal-binding</keyword>
<evidence type="ECO:0000256" key="2">
    <source>
        <dbReference type="ARBA" id="ARBA00023242"/>
    </source>
</evidence>
<dbReference type="GeneID" id="30998253"/>
<dbReference type="STRING" id="984485.A0A1E4REW0"/>
<evidence type="ECO:0000313" key="4">
    <source>
        <dbReference type="EMBL" id="ODV65792.1"/>
    </source>
</evidence>
<accession>A0A1E4REW0</accession>
<feature type="domain" description="Zn(2)-C6 fungal-type" evidence="3">
    <location>
        <begin position="11"/>
        <end position="41"/>
    </location>
</feature>
<dbReference type="SMART" id="SM00066">
    <property type="entry name" value="GAL4"/>
    <property type="match status" value="1"/>
</dbReference>
<dbReference type="Proteomes" id="UP000095085">
    <property type="component" value="Unassembled WGS sequence"/>
</dbReference>
<dbReference type="PROSITE" id="PS00463">
    <property type="entry name" value="ZN2_CY6_FUNGAL_1"/>
    <property type="match status" value="1"/>
</dbReference>
<dbReference type="Pfam" id="PF00172">
    <property type="entry name" value="Zn_clus"/>
    <property type="match status" value="1"/>
</dbReference>
<keyword evidence="2" id="KW-0539">Nucleus</keyword>
<dbReference type="InterPro" id="IPR050987">
    <property type="entry name" value="AtrR-like"/>
</dbReference>